<dbReference type="AlphaFoldDB" id="T2G976"/>
<keyword evidence="6 8" id="KW-0460">Magnesium</keyword>
<reference evidence="11 12" key="1">
    <citation type="journal article" date="2013" name="J. Bacteriol.">
        <title>Roles of HynAB and Ech, the only two hydrogenases found in the model sulfate reducer Desulfovibrio gigas.</title>
        <authorList>
            <person name="Morais-Silva F.O."/>
            <person name="Santos C.I."/>
            <person name="Rodrigues R."/>
            <person name="Pereira I.A."/>
            <person name="Rodrigues-Pousada C."/>
        </authorList>
    </citation>
    <scope>NUCLEOTIDE SEQUENCE [LARGE SCALE GENOMIC DNA]</scope>
    <source>
        <strain evidence="12">ATCC 19364 / DSM 1382 / NCIMB 9332 / VKM B-1759</strain>
    </source>
</reference>
<accession>T2G976</accession>
<dbReference type="GO" id="GO:0005524">
    <property type="term" value="F:ATP binding"/>
    <property type="evidence" value="ECO:0007669"/>
    <property type="project" value="UniProtKB-UniRule"/>
</dbReference>
<dbReference type="GO" id="GO:0042242">
    <property type="term" value="F:cobyrinic acid a,c-diamide synthase activity"/>
    <property type="evidence" value="ECO:0007669"/>
    <property type="project" value="UniProtKB-UniRule"/>
</dbReference>
<keyword evidence="5 8" id="KW-0067">ATP-binding</keyword>
<dbReference type="SUPFAM" id="SSF52540">
    <property type="entry name" value="P-loop containing nucleoside triphosphate hydrolases"/>
    <property type="match status" value="1"/>
</dbReference>
<feature type="site" description="Increases nucleophilicity of active site Cys" evidence="8">
    <location>
        <position position="447"/>
    </location>
</feature>
<dbReference type="STRING" id="1121448.DGI_0559"/>
<comment type="domain">
    <text evidence="8">Comprises of two domains. The C-terminal domain contains the binding site for glutamine and catalyzes the hydrolysis of this substrate to glutamate and ammonia. The N-terminal domain is anticipated to bind ATP and cobyrinate and catalyzes the ultimate synthesis of the diamide product. The ammonia produced via the glutaminase domain is probably translocated to the adjacent domain via a molecular tunnel, where it reacts with an activated intermediate.</text>
</comment>
<evidence type="ECO:0000313" key="11">
    <source>
        <dbReference type="EMBL" id="AGW12467.1"/>
    </source>
</evidence>
<feature type="domain" description="CobB/CobQ-like glutamine amidotransferase" evidence="10">
    <location>
        <begin position="259"/>
        <end position="453"/>
    </location>
</feature>
<dbReference type="InterPro" id="IPR029062">
    <property type="entry name" value="Class_I_gatase-like"/>
</dbReference>
<sequence length="467" mass="49231">MPPDSPGAPASLPPLLVVAGTHSGCGKTSVALGLLRALTRRGLTVQPFKAGPDFIDPALHALAAGRPSWNLDSWMCPPDALFRAQAMASGNADLCLLEGVMGLHDGASPRSARGSTAELARLLDGRVLLVADVRAMARSAAALIQGYVQFEPGLDVAGVVLNRVGSARHRTLLAEVLATYCPGLPVAGMLGRDAAIELPSRHLGLHLDADADAFAATLDRLADWVELGLDLDDLLARLPRRPGGVALSREVPPAPGIRLAVARDAAFCFVYAENLRRLEQAGATLVFFSPLRDQRLPEGIHGLYLPGGYPELHARTLAANAAMRAAVQAFAQSGRPVYAECGGFMYLLERLETGEEAFPMAGVFPGAARMGERFAALGYREVTTTAATLLGPAGTRCRGHEFHYSFLTAPQALDVAARQIYHAADRNAAATTSGGWQRGNVLGSYIHIHFGSNPRLAPALVAACAHA</sequence>
<dbReference type="EMBL" id="CP006585">
    <property type="protein sequence ID" value="AGW12467.1"/>
    <property type="molecule type" value="Genomic_DNA"/>
</dbReference>
<keyword evidence="12" id="KW-1185">Reference proteome</keyword>
<dbReference type="UniPathway" id="UPA00148">
    <property type="reaction ID" value="UER00231"/>
</dbReference>
<dbReference type="NCBIfam" id="TIGR00379">
    <property type="entry name" value="cobB"/>
    <property type="match status" value="1"/>
</dbReference>
<dbReference type="CDD" id="cd05388">
    <property type="entry name" value="CobB_N"/>
    <property type="match status" value="1"/>
</dbReference>
<dbReference type="Pfam" id="PF01656">
    <property type="entry name" value="CbiA"/>
    <property type="match status" value="1"/>
</dbReference>
<dbReference type="EC" id="6.3.5.11" evidence="8"/>
<evidence type="ECO:0000256" key="1">
    <source>
        <dbReference type="ARBA" id="ARBA00001946"/>
    </source>
</evidence>
<feature type="active site" description="Nucleophile" evidence="8">
    <location>
        <position position="341"/>
    </location>
</feature>
<dbReference type="Pfam" id="PF07685">
    <property type="entry name" value="GATase_3"/>
    <property type="match status" value="1"/>
</dbReference>
<proteinExistence type="inferred from homology"/>
<evidence type="ECO:0000256" key="7">
    <source>
        <dbReference type="ARBA" id="ARBA00022962"/>
    </source>
</evidence>
<comment type="cofactor">
    <cofactor evidence="1 8">
        <name>Mg(2+)</name>
        <dbReference type="ChEBI" id="CHEBI:18420"/>
    </cofactor>
</comment>
<dbReference type="InterPro" id="IPR027417">
    <property type="entry name" value="P-loop_NTPase"/>
</dbReference>
<evidence type="ECO:0000256" key="8">
    <source>
        <dbReference type="HAMAP-Rule" id="MF_00027"/>
    </source>
</evidence>
<comment type="catalytic activity">
    <reaction evidence="8">
        <text>cob(II)yrinate + 2 L-glutamine + 2 ATP + 2 H2O = cob(II)yrinate a,c diamide + 2 L-glutamate + 2 ADP + 2 phosphate + 2 H(+)</text>
        <dbReference type="Rhea" id="RHEA:26289"/>
        <dbReference type="ChEBI" id="CHEBI:15377"/>
        <dbReference type="ChEBI" id="CHEBI:15378"/>
        <dbReference type="ChEBI" id="CHEBI:29985"/>
        <dbReference type="ChEBI" id="CHEBI:30616"/>
        <dbReference type="ChEBI" id="CHEBI:43474"/>
        <dbReference type="ChEBI" id="CHEBI:58359"/>
        <dbReference type="ChEBI" id="CHEBI:58537"/>
        <dbReference type="ChEBI" id="CHEBI:58894"/>
        <dbReference type="ChEBI" id="CHEBI:456216"/>
        <dbReference type="EC" id="6.3.5.11"/>
    </reaction>
</comment>
<keyword evidence="7 8" id="KW-0315">Glutamine amidotransferase</keyword>
<dbReference type="OrthoDB" id="9764035at2"/>
<evidence type="ECO:0000259" key="9">
    <source>
        <dbReference type="Pfam" id="PF01656"/>
    </source>
</evidence>
<keyword evidence="2 8" id="KW-0169">Cobalamin biosynthesis</keyword>
<dbReference type="PANTHER" id="PTHR43873:SF1">
    <property type="entry name" value="COBYRINATE A,C-DIAMIDE SYNTHASE"/>
    <property type="match status" value="1"/>
</dbReference>
<dbReference type="HOGENOM" id="CLU_022752_2_0_7"/>
<dbReference type="Proteomes" id="UP000016587">
    <property type="component" value="Chromosome"/>
</dbReference>
<evidence type="ECO:0000256" key="4">
    <source>
        <dbReference type="ARBA" id="ARBA00022741"/>
    </source>
</evidence>
<dbReference type="PROSITE" id="PS51274">
    <property type="entry name" value="GATASE_COBBQ"/>
    <property type="match status" value="1"/>
</dbReference>
<organism evidence="11 12">
    <name type="scientific">Megalodesulfovibrio gigas (strain ATCC 19364 / DSM 1382 / NCIMB 9332 / VKM B-1759)</name>
    <name type="common">Desulfovibrio gigas</name>
    <dbReference type="NCBI Taxonomy" id="1121448"/>
    <lineage>
        <taxon>Bacteria</taxon>
        <taxon>Pseudomonadati</taxon>
        <taxon>Thermodesulfobacteriota</taxon>
        <taxon>Desulfovibrionia</taxon>
        <taxon>Desulfovibrionales</taxon>
        <taxon>Desulfovibrionaceae</taxon>
        <taxon>Megalodesulfovibrio</taxon>
    </lineage>
</organism>
<gene>
    <name evidence="8" type="primary">cbiA</name>
    <name evidence="11" type="ORF">DGI_0559</name>
</gene>
<dbReference type="PANTHER" id="PTHR43873">
    <property type="entry name" value="COBYRINATE A,C-DIAMIDE SYNTHASE"/>
    <property type="match status" value="1"/>
</dbReference>
<dbReference type="InterPro" id="IPR004484">
    <property type="entry name" value="CbiA/CobB_synth"/>
</dbReference>
<evidence type="ECO:0000256" key="2">
    <source>
        <dbReference type="ARBA" id="ARBA00022573"/>
    </source>
</evidence>
<dbReference type="NCBIfam" id="NF002204">
    <property type="entry name" value="PRK01077.1"/>
    <property type="match status" value="1"/>
</dbReference>
<dbReference type="SUPFAM" id="SSF52317">
    <property type="entry name" value="Class I glutamine amidotransferase-like"/>
    <property type="match status" value="1"/>
</dbReference>
<comment type="similarity">
    <text evidence="8">Belongs to the CobB/CbiA family.</text>
</comment>
<comment type="function">
    <text evidence="8">Catalyzes the ATP-dependent amidation of the two carboxylate groups at positions a and c of cobyrinate, using either L-glutamine or ammonia as the nitrogen source.</text>
</comment>
<keyword evidence="4 8" id="KW-0547">Nucleotide-binding</keyword>
<dbReference type="PATRIC" id="fig|1121448.10.peg.556"/>
<dbReference type="KEGG" id="dgg:DGI_0559"/>
<dbReference type="eggNOG" id="COG1797">
    <property type="taxonomic scope" value="Bacteria"/>
</dbReference>
<feature type="domain" description="CobQ/CobB/MinD/ParA nucleotide binding" evidence="9">
    <location>
        <begin position="16"/>
        <end position="203"/>
    </location>
</feature>
<dbReference type="Gene3D" id="3.40.50.880">
    <property type="match status" value="1"/>
</dbReference>
<dbReference type="Gene3D" id="3.40.50.300">
    <property type="entry name" value="P-loop containing nucleotide triphosphate hydrolases"/>
    <property type="match status" value="2"/>
</dbReference>
<dbReference type="InterPro" id="IPR011698">
    <property type="entry name" value="GATase_3"/>
</dbReference>
<protein>
    <recommendedName>
        <fullName evidence="8">Cobyrinate a,c-diamide synthase</fullName>
        <ecNumber evidence="8">6.3.5.11</ecNumber>
    </recommendedName>
    <alternativeName>
        <fullName evidence="8">Cobyrinic acid a,c-diamide synthetase</fullName>
    </alternativeName>
</protein>
<reference evidence="12" key="2">
    <citation type="submission" date="2013-07" db="EMBL/GenBank/DDBJ databases">
        <authorList>
            <person name="Morais-Silva F.O."/>
            <person name="Rezende A.M."/>
            <person name="Pimentel C."/>
            <person name="Resende D.M."/>
            <person name="Santos C.I."/>
            <person name="Clemente C."/>
            <person name="de Oliveira L.M."/>
            <person name="da Silva S.M."/>
            <person name="Costa D.A."/>
            <person name="Varela-Raposo A."/>
            <person name="Horacio E.C.A."/>
            <person name="Matos M."/>
            <person name="Flores O."/>
            <person name="Ruiz J.C."/>
            <person name="Rodrigues-Pousada C."/>
        </authorList>
    </citation>
    <scope>NUCLEOTIDE SEQUENCE [LARGE SCALE GENOMIC DNA]</scope>
    <source>
        <strain evidence="12">ATCC 19364 / DSM 1382 / NCIMB 9332 / VKM B-1759</strain>
    </source>
</reference>
<dbReference type="HAMAP" id="MF_00027">
    <property type="entry name" value="CobB_CbiA"/>
    <property type="match status" value="1"/>
</dbReference>
<keyword evidence="3 8" id="KW-0436">Ligase</keyword>
<name>T2G976_MEGG1</name>
<evidence type="ECO:0000259" key="10">
    <source>
        <dbReference type="Pfam" id="PF07685"/>
    </source>
</evidence>
<evidence type="ECO:0000256" key="6">
    <source>
        <dbReference type="ARBA" id="ARBA00022842"/>
    </source>
</evidence>
<dbReference type="InterPro" id="IPR002586">
    <property type="entry name" value="CobQ/CobB/MinD/ParA_Nub-bd_dom"/>
</dbReference>
<dbReference type="GO" id="GO:0009236">
    <property type="term" value="P:cobalamin biosynthetic process"/>
    <property type="evidence" value="ECO:0007669"/>
    <property type="project" value="UniProtKB-UniRule"/>
</dbReference>
<evidence type="ECO:0000256" key="5">
    <source>
        <dbReference type="ARBA" id="ARBA00022840"/>
    </source>
</evidence>
<evidence type="ECO:0000313" key="12">
    <source>
        <dbReference type="Proteomes" id="UP000016587"/>
    </source>
</evidence>
<comment type="pathway">
    <text evidence="8">Cofactor biosynthesis; adenosylcobalamin biosynthesis; cob(II)yrinate a,c-diamide from sirohydrochlorin (anaerobic route): step 10/10.</text>
</comment>
<comment type="miscellaneous">
    <text evidence="8">The a and c carboxylates of cobyrinate are activated for nucleophilic attack via formation of a phosphorylated intermediate by ATP. CbiA catalyzes first the amidation of the c-carboxylate, and then that of the a-carboxylate.</text>
</comment>
<dbReference type="CDD" id="cd03130">
    <property type="entry name" value="GATase1_CobB"/>
    <property type="match status" value="1"/>
</dbReference>
<dbReference type="RefSeq" id="WP_021759118.1">
    <property type="nucleotide sequence ID" value="NC_022444.1"/>
</dbReference>
<evidence type="ECO:0000256" key="3">
    <source>
        <dbReference type="ARBA" id="ARBA00022598"/>
    </source>
</evidence>